<comment type="caution">
    <text evidence="6">The sequence shown here is derived from an EMBL/GenBank/DDBJ whole genome shotgun (WGS) entry which is preliminary data.</text>
</comment>
<feature type="transmembrane region" description="Helical" evidence="2">
    <location>
        <begin position="1383"/>
        <end position="1404"/>
    </location>
</feature>
<organism evidence="6 7">
    <name type="scientific">Triparma strigata</name>
    <dbReference type="NCBI Taxonomy" id="1606541"/>
    <lineage>
        <taxon>Eukaryota</taxon>
        <taxon>Sar</taxon>
        <taxon>Stramenopiles</taxon>
        <taxon>Ochrophyta</taxon>
        <taxon>Bolidophyceae</taxon>
        <taxon>Parmales</taxon>
        <taxon>Triparmaceae</taxon>
        <taxon>Triparma</taxon>
    </lineage>
</organism>
<dbReference type="Gene3D" id="3.30.530.20">
    <property type="match status" value="1"/>
</dbReference>
<dbReference type="Pfam" id="PF07699">
    <property type="entry name" value="Ephrin_rec_like"/>
    <property type="match status" value="2"/>
</dbReference>
<dbReference type="OrthoDB" id="413581at2759"/>
<comment type="caution">
    <text evidence="1">Lacks conserved residue(s) required for the propagation of feature annotation.</text>
</comment>
<evidence type="ECO:0008006" key="8">
    <source>
        <dbReference type="Google" id="ProtNLM"/>
    </source>
</evidence>
<feature type="transmembrane region" description="Helical" evidence="2">
    <location>
        <begin position="1149"/>
        <end position="1169"/>
    </location>
</feature>
<sequence>MFLCLLLLAIMVLPCTDGQDIRTISSQSEIWNAISSGGSNKIQNGDVVSLASGTYTDDVYHNQWEIYNVAGVDGYVICGTDALSCVLDGEDARQIMNIDGAGTAVMTLSGIKFFRGKGGNFGGAMKIWAGATITIENCAFEANVDHGTWKGGGAIYIDNNGHTLDIYTTTFTGNSAAHEGDDIYLNNGGINFQSTCPESWTGTPTFGASMASSVFNENGEVEGTPQSYGLGNCALDSCSAGRYYSSPVCVDCSSGKWTSQGATSPDDCLSCPAGRYLSNARGESEAAACTVCAAGKWSSGGPACLGCAPGSYLVNSAGVDSDESCDQCGAGKYSQESSETCTDCSTGQYSGTASESCSSCPAGKRLINAAADAEHLACTVCDTGEYSGTASATCSSCAAGRYLNSAATGIEVNACSICAIGTYSGISSASCTICPAGKYNDDDAIAASAHTSCTACPPGKKLEDDGNVASHHNSDEDCRECNPGYYSNDPEGVAFCTECETGKVSPSGASECSFCPAGYDCTGTSTIMCEPGQYSNSNTVGCQPCPKGSACPGGTDERPCDSGTYSPEASQTSCLPCPPGKYQNVDGQDACVECPVGSFCPSKTVSPIDCGSAALFCPPSSASVVPASNGHYTIPATEATTLNRESEVICEVGHACVGGVMFACSGEGQYADEPGLSFCKTSVAGTKPATNRLGVENCPPGRYSLGGTNGCLDCAPGKVSEEGAAGCSNCGKCGPGTYKISDCSESLDTQCELCPQNTFSITGAEDLAGCQVCADGGHSQPGSGYCEQCLTGKYFDEEDNDCKPCPKNTFSLTGASNRYGCEDCRNEGEYSQEGAGYCQACPQYMEYNETTKKCVCLESFIELDDGTCTCNAGETLVNGACISCEDGRYKEHAGTESCTICDTDFIKGAFETVGSKVSPGSCACGAGKFLEPRNPPVSTPAGACVHCSDLTLPQGANCTRVGMSLNTLAVADGFWRSSEESDNLVECETPESCTHLSDDELCAVGHTGPICSVCKEDYSKDSSNVCVSCASASVSIGFYTFCFISSLVAAYVILRRILGKGNISVSAMRAKLTETSDKHWSQKLATKAKILTSFYQIVTKLPSTLAVKYPDVYRTFATALSNVFDFNAIGLISIGCIFPRVIYSFYGSLLVTTVTPIVLSLLLLVVTVCQRRNLDPYAASKLVSSRVGFFFGLTYLVFASTTTMSFTTFLCKTYGDDETEYLIADRGVDCNSDLHKKFELYSYFMIAVYPLGITCLYSYKLWVNREAIKNGETREGNTDIEHIGFLWHDYRPEYWWFEIYECFRRLSFSGMLVFFEPGSAAQLCFSIILSIVSLQVYTECNPFVQPEENDLSKISSFSIFLTLLAAIMIKLKSALVEARRTEFGVLLILVNSLVFAMVGLSIMYKPFYKFVNKLNAKHVHDAPLKEMGEEVHYSVDLFFEYFKQLAKSDAEEGGWTPLDVKDWSGKKKKARVTFVVDDELESVLKDINSIKDRHSKSVGSFLYVIDKGEGWRQIYRAIKMPWPTRHRDLVYTEHTVRGEDGEVLVCSRSSKELSESTLELSLQAGRMRAEMRLGGYLLRPVEGGDKTEVIFLSDTDLKGSFAIGYLMRYVTQIYLRGIVDLFRENAERNKRSGAVSEPPPPPPPLPLVSKALQAMSTKKNGATNPLFAQDGLNVEMGRTIKRQVKKVQKQKKKDEKDIHVL</sequence>
<dbReference type="Proteomes" id="UP001165085">
    <property type="component" value="Unassembled WGS sequence"/>
</dbReference>
<proteinExistence type="predicted"/>
<feature type="transmembrane region" description="Helical" evidence="2">
    <location>
        <begin position="1313"/>
        <end position="1334"/>
    </location>
</feature>
<dbReference type="InterPro" id="IPR002913">
    <property type="entry name" value="START_lipid-bd_dom"/>
</dbReference>
<keyword evidence="2" id="KW-0812">Transmembrane</keyword>
<feature type="signal peptide" evidence="3">
    <location>
        <begin position="1"/>
        <end position="18"/>
    </location>
</feature>
<dbReference type="GO" id="GO:0008289">
    <property type="term" value="F:lipid binding"/>
    <property type="evidence" value="ECO:0007669"/>
    <property type="project" value="InterPro"/>
</dbReference>
<feature type="disulfide bond" evidence="1">
    <location>
        <begin position="730"/>
        <end position="743"/>
    </location>
</feature>
<reference evidence="7" key="1">
    <citation type="journal article" date="2023" name="Commun. Biol.">
        <title>Genome analysis of Parmales, the sister group of diatoms, reveals the evolutionary specialization of diatoms from phago-mixotrophs to photoautotrophs.</title>
        <authorList>
            <person name="Ban H."/>
            <person name="Sato S."/>
            <person name="Yoshikawa S."/>
            <person name="Yamada K."/>
            <person name="Nakamura Y."/>
            <person name="Ichinomiya M."/>
            <person name="Sato N."/>
            <person name="Blanc-Mathieu R."/>
            <person name="Endo H."/>
            <person name="Kuwata A."/>
            <person name="Ogata H."/>
        </authorList>
    </citation>
    <scope>NUCLEOTIDE SEQUENCE [LARGE SCALE GENOMIC DNA]</scope>
    <source>
        <strain evidence="7">NIES 3701</strain>
    </source>
</reference>
<dbReference type="SUPFAM" id="SSF55961">
    <property type="entry name" value="Bet v1-like"/>
    <property type="match status" value="1"/>
</dbReference>
<feature type="transmembrane region" description="Helical" evidence="2">
    <location>
        <begin position="1240"/>
        <end position="1259"/>
    </location>
</feature>
<keyword evidence="2" id="KW-1133">Transmembrane helix</keyword>
<dbReference type="Gene3D" id="2.10.50.10">
    <property type="entry name" value="Tumor Necrosis Factor Receptor, subunit A, domain 2"/>
    <property type="match status" value="6"/>
</dbReference>
<evidence type="ECO:0000259" key="5">
    <source>
        <dbReference type="PROSITE" id="PS50848"/>
    </source>
</evidence>
<dbReference type="PROSITE" id="PS50848">
    <property type="entry name" value="START"/>
    <property type="match status" value="1"/>
</dbReference>
<protein>
    <recommendedName>
        <fullName evidence="8">Tyrosine-protein kinase ephrin type A/B receptor-like domain-containing protein</fullName>
    </recommendedName>
</protein>
<dbReference type="EMBL" id="BRXY01000197">
    <property type="protein sequence ID" value="GMH76471.1"/>
    <property type="molecule type" value="Genomic_DNA"/>
</dbReference>
<name>A0A9W7ATT5_9STRA</name>
<evidence type="ECO:0000256" key="3">
    <source>
        <dbReference type="SAM" id="SignalP"/>
    </source>
</evidence>
<dbReference type="SUPFAM" id="SSF57184">
    <property type="entry name" value="Growth factor receptor domain"/>
    <property type="match status" value="3"/>
</dbReference>
<evidence type="ECO:0000256" key="2">
    <source>
        <dbReference type="SAM" id="Phobius"/>
    </source>
</evidence>
<dbReference type="InterPro" id="IPR009030">
    <property type="entry name" value="Growth_fac_rcpt_cys_sf"/>
</dbReference>
<keyword evidence="2" id="KW-0472">Membrane</keyword>
<keyword evidence="3" id="KW-0732">Signal</keyword>
<evidence type="ECO:0000313" key="6">
    <source>
        <dbReference type="EMBL" id="GMH76471.1"/>
    </source>
</evidence>
<dbReference type="InterPro" id="IPR001368">
    <property type="entry name" value="TNFR/NGFR_Cys_rich_reg"/>
</dbReference>
<evidence type="ECO:0000256" key="1">
    <source>
        <dbReference type="PROSITE-ProRule" id="PRU00206"/>
    </source>
</evidence>
<feature type="transmembrane region" description="Helical" evidence="2">
    <location>
        <begin position="1189"/>
        <end position="1210"/>
    </location>
</feature>
<dbReference type="InterPro" id="IPR011641">
    <property type="entry name" value="Tyr-kin_ephrin_A/B_rcpt-like"/>
</dbReference>
<feature type="domain" description="TNFR-Cys" evidence="4">
    <location>
        <begin position="697"/>
        <end position="751"/>
    </location>
</feature>
<evidence type="ECO:0000313" key="7">
    <source>
        <dbReference type="Proteomes" id="UP001165085"/>
    </source>
</evidence>
<dbReference type="InterPro" id="IPR011050">
    <property type="entry name" value="Pectin_lyase_fold/virulence"/>
</dbReference>
<dbReference type="SMART" id="SM01411">
    <property type="entry name" value="Ephrin_rec_like"/>
    <property type="match status" value="11"/>
</dbReference>
<feature type="domain" description="START" evidence="5">
    <location>
        <begin position="1449"/>
        <end position="1631"/>
    </location>
</feature>
<dbReference type="PANTHER" id="PTHR11319">
    <property type="entry name" value="G PROTEIN-COUPLED RECEPTOR-RELATED"/>
    <property type="match status" value="1"/>
</dbReference>
<accession>A0A9W7ATT5</accession>
<feature type="chain" id="PRO_5040755928" description="Tyrosine-protein kinase ephrin type A/B receptor-like domain-containing protein" evidence="3">
    <location>
        <begin position="19"/>
        <end position="1701"/>
    </location>
</feature>
<evidence type="ECO:0000259" key="4">
    <source>
        <dbReference type="PROSITE" id="PS50050"/>
    </source>
</evidence>
<dbReference type="CDD" id="cd00185">
    <property type="entry name" value="TNFRSF"/>
    <property type="match status" value="1"/>
</dbReference>
<feature type="transmembrane region" description="Helical" evidence="2">
    <location>
        <begin position="1036"/>
        <end position="1054"/>
    </location>
</feature>
<keyword evidence="7" id="KW-1185">Reference proteome</keyword>
<dbReference type="PANTHER" id="PTHR11319:SF35">
    <property type="entry name" value="OUTER MEMBRANE PROTEIN PMPC-RELATED"/>
    <property type="match status" value="1"/>
</dbReference>
<dbReference type="SMART" id="SM00208">
    <property type="entry name" value="TNFR"/>
    <property type="match status" value="3"/>
</dbReference>
<dbReference type="PROSITE" id="PS50050">
    <property type="entry name" value="TNFR_NGFR_2"/>
    <property type="match status" value="1"/>
</dbReference>
<dbReference type="Pfam" id="PF01852">
    <property type="entry name" value="START"/>
    <property type="match status" value="1"/>
</dbReference>
<feature type="transmembrane region" description="Helical" evidence="2">
    <location>
        <begin position="1354"/>
        <end position="1371"/>
    </location>
</feature>
<feature type="repeat" description="TNFR-Cys" evidence="1">
    <location>
        <begin position="697"/>
        <end position="751"/>
    </location>
</feature>
<keyword evidence="1" id="KW-1015">Disulfide bond</keyword>
<feature type="disulfide bond" evidence="1">
    <location>
        <begin position="733"/>
        <end position="751"/>
    </location>
</feature>
<dbReference type="SUPFAM" id="SSF51126">
    <property type="entry name" value="Pectin lyase-like"/>
    <property type="match status" value="1"/>
</dbReference>
<feature type="transmembrane region" description="Helical" evidence="2">
    <location>
        <begin position="1123"/>
        <end position="1143"/>
    </location>
</feature>
<gene>
    <name evidence="6" type="ORF">TrST_g1986</name>
</gene>
<dbReference type="InterPro" id="IPR023393">
    <property type="entry name" value="START-like_dom_sf"/>
</dbReference>